<dbReference type="PANTHER" id="PTHR31635:SF196">
    <property type="entry name" value="REVERSE TRANSCRIPTASE DOMAIN-CONTAINING PROTEIN-RELATED"/>
    <property type="match status" value="1"/>
</dbReference>
<evidence type="ECO:0000259" key="2">
    <source>
        <dbReference type="PROSITE" id="PS50878"/>
    </source>
</evidence>
<dbReference type="InterPro" id="IPR036397">
    <property type="entry name" value="RNaseH_sf"/>
</dbReference>
<gene>
    <name evidence="3" type="ORF">WN944_014870</name>
</gene>
<evidence type="ECO:0000313" key="3">
    <source>
        <dbReference type="EMBL" id="KAK9199678.1"/>
    </source>
</evidence>
<dbReference type="InterPro" id="IPR000477">
    <property type="entry name" value="RT_dom"/>
</dbReference>
<feature type="compositionally biased region" description="Acidic residues" evidence="1">
    <location>
        <begin position="1"/>
        <end position="26"/>
    </location>
</feature>
<comment type="caution">
    <text evidence="3">The sequence shown here is derived from an EMBL/GenBank/DDBJ whole genome shotgun (WGS) entry which is preliminary data.</text>
</comment>
<dbReference type="Gene3D" id="3.30.420.10">
    <property type="entry name" value="Ribonuclease H-like superfamily/Ribonuclease H"/>
    <property type="match status" value="1"/>
</dbReference>
<name>A0AAP0M956_9ROSI</name>
<dbReference type="Proteomes" id="UP001428341">
    <property type="component" value="Unassembled WGS sequence"/>
</dbReference>
<proteinExistence type="predicted"/>
<dbReference type="Pfam" id="PF00078">
    <property type="entry name" value="RVT_1"/>
    <property type="match status" value="1"/>
</dbReference>
<dbReference type="PROSITE" id="PS50878">
    <property type="entry name" value="RT_POL"/>
    <property type="match status" value="1"/>
</dbReference>
<sequence>MDNLTDDPEDSEYVGDSGDEESEDSESGVSSKGFRQTFEGFVKNYTPTMVAILEPRVSGIRADNFIRSSGFARSHRVEAVGFSGGTWLLWKDEFVVEVTVNHRHPIPSMRKHLWSELDKLASFVKEPWILGGSSFTWARGSLHKKLDRAICKDKWVENFSNASVLHLPKVCSDCIPILPDMNYLKSAKHFVEEASLWNSNVFGNIFKRKNRLLARIGGIQQALETHHSNNLIRLKCQLKKELEEVLTQEELLWYQKSRREWIECGDHNTSFFHRKTIQRRRMNRIEMIKDDMVFEGSQLQGFSLVVDDEEIKNVVFCMKALKAPGIDDLHALFYQTQWNVVGNSVCKLIKDIFSGIEVPKELNRTLLVLIPKSDNPTSLKLCPPINLCPVIYKTITKLLANRLIAIISELIGPNQTSFVPGRHITKNVVIAQEVIHLMRRKKWRIGQMAIKVDLEKAYNRLSWDFIYETLREIGLPTEFIRLIMECITTATMQLQWNGELTESFTPSRGIRQGDPISPYIFFLCIERLSHGINDVVQRGLWKPIRLARGGTHLSLLFFADDLILLGEVSSTQAIIINDVLNDTCMSSGEKVNKSKTQVFFSRNVKPAEAKEIVAALGFSVTKNLGKYFGMPVIHSRVNKQTYQEILDKVNKCLSGWNAMHLSLAGRLTLTQSVIQTILIYAMQTTKIPSGIQDKIDQACRHFIWSGAAGKKKMSLVKWDHICQLKLCEGLGLKNLSLMNEALLMKIGWGLISSPNSLWVQVLLTKYGLDYASLPNVLPTKYVSYIWKAVGGIWPEVNECVARFITDEGAWNWRRFSNFLPYHLLLKIAAIKPPNVSDEDDQMYWAYSKSGDFTTKSGYLALSKMTNRLKTKVELFRRHIGDDMSCARCGYLIKNTFHALRDYPGAKHNLWKYEGFFDWTCRFGVTIWRLWFWHNQNLHNGVTNSTSHIVMDITCCTEKIQKINQSLFVPADMKCWGLNSIIGFGMNIGVGSITGAGLWGLYQGLCLAWNIGIRQLQVDVDIICVTQLVANDSVRPNAYASLIRSIKDLLNKGPQVQIKHAYRETNFAADFLANSALSLPVGLYIFNSPPLGADLWLLHDCTGVSYPRTVLP</sequence>
<dbReference type="SUPFAM" id="SSF53098">
    <property type="entry name" value="Ribonuclease H-like"/>
    <property type="match status" value="1"/>
</dbReference>
<evidence type="ECO:0000313" key="4">
    <source>
        <dbReference type="Proteomes" id="UP001428341"/>
    </source>
</evidence>
<protein>
    <recommendedName>
        <fullName evidence="2">Reverse transcriptase domain-containing protein</fullName>
    </recommendedName>
</protein>
<organism evidence="3 4">
    <name type="scientific">Citrus x changshan-huyou</name>
    <dbReference type="NCBI Taxonomy" id="2935761"/>
    <lineage>
        <taxon>Eukaryota</taxon>
        <taxon>Viridiplantae</taxon>
        <taxon>Streptophyta</taxon>
        <taxon>Embryophyta</taxon>
        <taxon>Tracheophyta</taxon>
        <taxon>Spermatophyta</taxon>
        <taxon>Magnoliopsida</taxon>
        <taxon>eudicotyledons</taxon>
        <taxon>Gunneridae</taxon>
        <taxon>Pentapetalae</taxon>
        <taxon>rosids</taxon>
        <taxon>malvids</taxon>
        <taxon>Sapindales</taxon>
        <taxon>Rutaceae</taxon>
        <taxon>Aurantioideae</taxon>
        <taxon>Citrus</taxon>
    </lineage>
</organism>
<feature type="domain" description="Reverse transcriptase" evidence="2">
    <location>
        <begin position="351"/>
        <end position="620"/>
    </location>
</feature>
<dbReference type="Pfam" id="PF13456">
    <property type="entry name" value="RVT_3"/>
    <property type="match status" value="1"/>
</dbReference>
<reference evidence="3 4" key="1">
    <citation type="submission" date="2024-05" db="EMBL/GenBank/DDBJ databases">
        <title>Haplotype-resolved chromosome-level genome assembly of Huyou (Citrus changshanensis).</title>
        <authorList>
            <person name="Miao C."/>
            <person name="Chen W."/>
            <person name="Wu Y."/>
            <person name="Wang L."/>
            <person name="Zhao S."/>
            <person name="Grierson D."/>
            <person name="Xu C."/>
            <person name="Chen K."/>
        </authorList>
    </citation>
    <scope>NUCLEOTIDE SEQUENCE [LARGE SCALE GENOMIC DNA]</scope>
    <source>
        <strain evidence="3">01-14</strain>
        <tissue evidence="3">Leaf</tissue>
    </source>
</reference>
<dbReference type="GO" id="GO:0003676">
    <property type="term" value="F:nucleic acid binding"/>
    <property type="evidence" value="ECO:0007669"/>
    <property type="project" value="InterPro"/>
</dbReference>
<dbReference type="PANTHER" id="PTHR31635">
    <property type="entry name" value="REVERSE TRANSCRIPTASE DOMAIN-CONTAINING PROTEIN-RELATED"/>
    <property type="match status" value="1"/>
</dbReference>
<dbReference type="AlphaFoldDB" id="A0AAP0M956"/>
<dbReference type="CDD" id="cd06222">
    <property type="entry name" value="RNase_H_like"/>
    <property type="match status" value="1"/>
</dbReference>
<accession>A0AAP0M956</accession>
<dbReference type="CDD" id="cd01650">
    <property type="entry name" value="RT_nLTR_like"/>
    <property type="match status" value="1"/>
</dbReference>
<evidence type="ECO:0000256" key="1">
    <source>
        <dbReference type="SAM" id="MobiDB-lite"/>
    </source>
</evidence>
<dbReference type="InterPro" id="IPR002156">
    <property type="entry name" value="RNaseH_domain"/>
</dbReference>
<keyword evidence="4" id="KW-1185">Reference proteome</keyword>
<dbReference type="EMBL" id="JBCGBO010000005">
    <property type="protein sequence ID" value="KAK9199678.1"/>
    <property type="molecule type" value="Genomic_DNA"/>
</dbReference>
<dbReference type="InterPro" id="IPR044730">
    <property type="entry name" value="RNase_H-like_dom_plant"/>
</dbReference>
<dbReference type="InterPro" id="IPR012337">
    <property type="entry name" value="RNaseH-like_sf"/>
</dbReference>
<feature type="region of interest" description="Disordered" evidence="1">
    <location>
        <begin position="1"/>
        <end position="32"/>
    </location>
</feature>
<dbReference type="GO" id="GO:0004523">
    <property type="term" value="F:RNA-DNA hybrid ribonuclease activity"/>
    <property type="evidence" value="ECO:0007669"/>
    <property type="project" value="InterPro"/>
</dbReference>